<dbReference type="Pfam" id="PF09261">
    <property type="entry name" value="Alpha-mann_mid"/>
    <property type="match status" value="1"/>
</dbReference>
<evidence type="ECO:0000256" key="5">
    <source>
        <dbReference type="ARBA" id="ARBA00022801"/>
    </source>
</evidence>
<dbReference type="Gene3D" id="2.60.40.1360">
    <property type="match status" value="1"/>
</dbReference>
<dbReference type="Pfam" id="PF07748">
    <property type="entry name" value="Glyco_hydro_38C"/>
    <property type="match status" value="1"/>
</dbReference>
<sequence length="1013" mass="113794">MRLLLAVLILSCVVGNLSGHSVIDRRKVKQGVNCGYQTCPQGEADKLNVHIVAHSHDDVGWLKTVDQYYFGARSEIQNAGVQYIIDSYLEELLKDESKRFIQVETAFFKMWWDEQNEETRDNYRRMVDEGRLEFIGGGWSMNDEASAHYTAIIDNMSWGWKFLEDTFGTCGRPKIGWQIDPFGHSREQAAIFAEMGMDGLFFARLDYRDKTKRKNEQTMEMLWRANPRLGAKSEIFTGALYNHYSPPPGFCFDLLCSDVIIDNPNSPDYNVISKVSDLIKWAEDEAKAFKTNHVMITMGNDFNYQDAHVWYKNLDKLIRYVNAEQASGSRVNLFYSTPSCYLKGLNDAGVTWPTKTDDFFPYASDPHAYWTGYFISRPTFKGYIRSSNAMLQAVKQMSSLAPAAGSLEAELNLMREALGINQHHDAVTGTAKQHVTDDYYRILHNANVAGWKIFEAAANSASAVNGAPKLAYSPCPRLNISECAFTESTTSGNFIITVYNPLGRPQSPLIVFPVVALENGSPPTYVITDPEGNTVPHDVFPLPQPILVLPGRNSNAEYQVHFVARDLPPVGFASYHVSVSTARKNRVKREVKLKVNRSKKQGFVFENDFYVITLDSATGHVSSIERKDQPGISASVRQEFMFYNGMRGFNQNFSDRASGAYIFRPESQAPLTMRDQLDVSFVAGDVLTEIRAYTEDWASHVIRFRSDSEVLESEWIAGPIPIDDGVGKELISRFVTDIRNGAKFYTDSNGKLTEPRTRDYRPTFELGDDTEAVSRNYYPVLSRSYIRDEDQSDPNLSRQLTILTDRAQGGGSIVDGALELMVHRRLLYDDAFGVGEALNESAFGTGLVARGLHKFILTSVSNAAKLYRAEEVKDIMRPLYAFAPTSLSAKKWLTGYATKVSALKAPLPENVNLMTLEPWRDGRLLMRLEHMFEPGEDAVLSNSAPIELLDILAAPVLSIRETDLSGSQVAPVKMKWDYEGKADKEDESLNDDIEKGVITLRPSEIRTFVVTLA</sequence>
<dbReference type="InterPro" id="IPR015341">
    <property type="entry name" value="Glyco_hydro_38_cen"/>
</dbReference>
<accession>A0A7R9GFQ9</accession>
<dbReference type="Gene3D" id="1.20.1270.50">
    <property type="entry name" value="Glycoside hydrolase family 38, central domain"/>
    <property type="match status" value="2"/>
</dbReference>
<comment type="cofactor">
    <cofactor evidence="10">
        <name>Zn(2+)</name>
        <dbReference type="ChEBI" id="CHEBI:29105"/>
    </cofactor>
    <text evidence="10">Binds 1 zinc ion per subunit.</text>
</comment>
<evidence type="ECO:0000313" key="13">
    <source>
        <dbReference type="Proteomes" id="UP000678499"/>
    </source>
</evidence>
<evidence type="ECO:0000259" key="11">
    <source>
        <dbReference type="SMART" id="SM00872"/>
    </source>
</evidence>
<dbReference type="AlphaFoldDB" id="A0A7R9GFQ9"/>
<keyword evidence="9 10" id="KW-0326">Glycosidase</keyword>
<dbReference type="Pfam" id="PF17677">
    <property type="entry name" value="Glyco_hydro38C2"/>
    <property type="match status" value="1"/>
</dbReference>
<name>A0A7R9GFQ9_9CRUS</name>
<evidence type="ECO:0000256" key="7">
    <source>
        <dbReference type="ARBA" id="ARBA00023157"/>
    </source>
</evidence>
<evidence type="ECO:0000256" key="1">
    <source>
        <dbReference type="ARBA" id="ARBA00000365"/>
    </source>
</evidence>
<dbReference type="InterPro" id="IPR011330">
    <property type="entry name" value="Glyco_hydro/deAcase_b/a-brl"/>
</dbReference>
<dbReference type="InterPro" id="IPR000602">
    <property type="entry name" value="Glyco_hydro_38_N"/>
</dbReference>
<organism evidence="12">
    <name type="scientific">Notodromas monacha</name>
    <dbReference type="NCBI Taxonomy" id="399045"/>
    <lineage>
        <taxon>Eukaryota</taxon>
        <taxon>Metazoa</taxon>
        <taxon>Ecdysozoa</taxon>
        <taxon>Arthropoda</taxon>
        <taxon>Crustacea</taxon>
        <taxon>Oligostraca</taxon>
        <taxon>Ostracoda</taxon>
        <taxon>Podocopa</taxon>
        <taxon>Podocopida</taxon>
        <taxon>Cypridocopina</taxon>
        <taxon>Cypridoidea</taxon>
        <taxon>Cyprididae</taxon>
        <taxon>Notodromas</taxon>
    </lineage>
</organism>
<dbReference type="InterPro" id="IPR011013">
    <property type="entry name" value="Gal_mutarotase_sf_dom"/>
</dbReference>
<keyword evidence="7" id="KW-1015">Disulfide bond</keyword>
<reference evidence="12" key="1">
    <citation type="submission" date="2020-11" db="EMBL/GenBank/DDBJ databases">
        <authorList>
            <person name="Tran Van P."/>
        </authorList>
    </citation>
    <scope>NUCLEOTIDE SEQUENCE</scope>
</reference>
<gene>
    <name evidence="12" type="ORF">NMOB1V02_LOCUS6672</name>
</gene>
<keyword evidence="10" id="KW-0732">Signal</keyword>
<evidence type="ECO:0000256" key="8">
    <source>
        <dbReference type="ARBA" id="ARBA00023180"/>
    </source>
</evidence>
<dbReference type="InterPro" id="IPR050843">
    <property type="entry name" value="Glycosyl_Hydrlase_38"/>
</dbReference>
<dbReference type="OrthoDB" id="2016903at2759"/>
<dbReference type="Pfam" id="PF01074">
    <property type="entry name" value="Glyco_hydro_38N"/>
    <property type="match status" value="1"/>
</dbReference>
<dbReference type="InterPro" id="IPR037094">
    <property type="entry name" value="Glyco_hydro_38_cen_sf"/>
</dbReference>
<dbReference type="CDD" id="cd10810">
    <property type="entry name" value="GH38N_AMII_LAM_like"/>
    <property type="match status" value="1"/>
</dbReference>
<keyword evidence="6 10" id="KW-0862">Zinc</keyword>
<proteinExistence type="inferred from homology"/>
<evidence type="ECO:0000256" key="9">
    <source>
        <dbReference type="ARBA" id="ARBA00023295"/>
    </source>
</evidence>
<dbReference type="FunFam" id="1.20.1270.50:FF:000003">
    <property type="entry name" value="Alpha-mannosidase"/>
    <property type="match status" value="1"/>
</dbReference>
<dbReference type="GO" id="GO:0004559">
    <property type="term" value="F:alpha-mannosidase activity"/>
    <property type="evidence" value="ECO:0007669"/>
    <property type="project" value="UniProtKB-EC"/>
</dbReference>
<dbReference type="SUPFAM" id="SSF88713">
    <property type="entry name" value="Glycoside hydrolase/deacetylase"/>
    <property type="match status" value="1"/>
</dbReference>
<keyword evidence="4 10" id="KW-0479">Metal-binding</keyword>
<dbReference type="Gene3D" id="3.20.110.10">
    <property type="entry name" value="Glycoside hydrolase 38, N terminal domain"/>
    <property type="match status" value="1"/>
</dbReference>
<dbReference type="PANTHER" id="PTHR11607:SF3">
    <property type="entry name" value="LYSOSOMAL ALPHA-MANNOSIDASE"/>
    <property type="match status" value="1"/>
</dbReference>
<evidence type="ECO:0000256" key="4">
    <source>
        <dbReference type="ARBA" id="ARBA00022723"/>
    </source>
</evidence>
<dbReference type="GO" id="GO:0046872">
    <property type="term" value="F:metal ion binding"/>
    <property type="evidence" value="ECO:0007669"/>
    <property type="project" value="UniProtKB-KW"/>
</dbReference>
<dbReference type="GO" id="GO:0006013">
    <property type="term" value="P:mannose metabolic process"/>
    <property type="evidence" value="ECO:0007669"/>
    <property type="project" value="InterPro"/>
</dbReference>
<dbReference type="GO" id="GO:0030246">
    <property type="term" value="F:carbohydrate binding"/>
    <property type="evidence" value="ECO:0007669"/>
    <property type="project" value="InterPro"/>
</dbReference>
<comment type="catalytic activity">
    <reaction evidence="1">
        <text>Hydrolysis of terminal, non-reducing alpha-D-mannose residues in alpha-D-mannosides.</text>
        <dbReference type="EC" id="3.2.1.24"/>
    </reaction>
</comment>
<evidence type="ECO:0000256" key="2">
    <source>
        <dbReference type="ARBA" id="ARBA00009792"/>
    </source>
</evidence>
<dbReference type="Gene3D" id="2.60.40.1180">
    <property type="entry name" value="Golgi alpha-mannosidase II"/>
    <property type="match status" value="1"/>
</dbReference>
<evidence type="ECO:0000313" key="12">
    <source>
        <dbReference type="EMBL" id="CAD7278983.1"/>
    </source>
</evidence>
<dbReference type="FunFam" id="1.20.1270.50:FF:000002">
    <property type="entry name" value="Alpha-mannosidase"/>
    <property type="match status" value="1"/>
</dbReference>
<dbReference type="InterPro" id="IPR028995">
    <property type="entry name" value="Glyco_hydro_57/38_cen_sf"/>
</dbReference>
<dbReference type="EC" id="3.2.1.-" evidence="10"/>
<dbReference type="InterPro" id="IPR041147">
    <property type="entry name" value="GH38_C"/>
</dbReference>
<dbReference type="InterPro" id="IPR013780">
    <property type="entry name" value="Glyco_hydro_b"/>
</dbReference>
<evidence type="ECO:0000256" key="10">
    <source>
        <dbReference type="RuleBase" id="RU361199"/>
    </source>
</evidence>
<evidence type="ECO:0000256" key="6">
    <source>
        <dbReference type="ARBA" id="ARBA00022833"/>
    </source>
</evidence>
<dbReference type="SUPFAM" id="SSF88688">
    <property type="entry name" value="Families 57/38 glycoside transferase middle domain"/>
    <property type="match status" value="1"/>
</dbReference>
<keyword evidence="5 10" id="KW-0378">Hydrolase</keyword>
<dbReference type="InterPro" id="IPR027291">
    <property type="entry name" value="Glyco_hydro_38_N_sf"/>
</dbReference>
<dbReference type="PANTHER" id="PTHR11607">
    <property type="entry name" value="ALPHA-MANNOSIDASE"/>
    <property type="match status" value="1"/>
</dbReference>
<dbReference type="GO" id="GO:0005764">
    <property type="term" value="C:lysosome"/>
    <property type="evidence" value="ECO:0007669"/>
    <property type="project" value="TreeGrafter"/>
</dbReference>
<dbReference type="EMBL" id="OA883468">
    <property type="protein sequence ID" value="CAD7278983.1"/>
    <property type="molecule type" value="Genomic_DNA"/>
</dbReference>
<feature type="signal peptide" evidence="10">
    <location>
        <begin position="1"/>
        <end position="19"/>
    </location>
</feature>
<dbReference type="EMBL" id="CAJPEX010001431">
    <property type="protein sequence ID" value="CAG0919135.1"/>
    <property type="molecule type" value="Genomic_DNA"/>
</dbReference>
<dbReference type="Proteomes" id="UP000678499">
    <property type="component" value="Unassembled WGS sequence"/>
</dbReference>
<dbReference type="InterPro" id="IPR011682">
    <property type="entry name" value="Glyco_hydro_38_C"/>
</dbReference>
<evidence type="ECO:0000256" key="3">
    <source>
        <dbReference type="ARBA" id="ARBA00012752"/>
    </source>
</evidence>
<dbReference type="SMART" id="SM00872">
    <property type="entry name" value="Alpha-mann_mid"/>
    <property type="match status" value="1"/>
</dbReference>
<keyword evidence="13" id="KW-1185">Reference proteome</keyword>
<dbReference type="SUPFAM" id="SSF74650">
    <property type="entry name" value="Galactose mutarotase-like"/>
    <property type="match status" value="1"/>
</dbReference>
<keyword evidence="8" id="KW-0325">Glycoprotein</keyword>
<comment type="similarity">
    <text evidence="2 10">Belongs to the glycosyl hydrolase 38 family.</text>
</comment>
<feature type="chain" id="PRO_5036509520" description="Alpha-mannosidase" evidence="10">
    <location>
        <begin position="20"/>
        <end position="1013"/>
    </location>
</feature>
<feature type="domain" description="Glycoside hydrolase family 38 central" evidence="11">
    <location>
        <begin position="368"/>
        <end position="443"/>
    </location>
</feature>
<dbReference type="FunFam" id="2.70.98.30:FF:000003">
    <property type="entry name" value="Alpha-mannosidase"/>
    <property type="match status" value="1"/>
</dbReference>
<protein>
    <recommendedName>
        <fullName evidence="3 10">Alpha-mannosidase</fullName>
        <ecNumber evidence="10">3.2.1.-</ecNumber>
    </recommendedName>
</protein>
<dbReference type="FunFam" id="3.20.110.10:FF:000001">
    <property type="entry name" value="Alpha-mannosidase"/>
    <property type="match status" value="1"/>
</dbReference>
<dbReference type="Gene3D" id="2.70.98.30">
    <property type="entry name" value="Golgi alpha-mannosidase II, domain 4"/>
    <property type="match status" value="1"/>
</dbReference>